<feature type="transmembrane region" description="Helical" evidence="2">
    <location>
        <begin position="332"/>
        <end position="352"/>
    </location>
</feature>
<keyword evidence="2" id="KW-1133">Transmembrane helix</keyword>
<feature type="transmembrane region" description="Helical" evidence="2">
    <location>
        <begin position="52"/>
        <end position="73"/>
    </location>
</feature>
<feature type="domain" description="TRAP C4-dicarboxylate transport system permease DctM subunit" evidence="3">
    <location>
        <begin position="155"/>
        <end position="583"/>
    </location>
</feature>
<dbReference type="EMBL" id="DWZH01000012">
    <property type="protein sequence ID" value="HJB09230.1"/>
    <property type="molecule type" value="Genomic_DNA"/>
</dbReference>
<feature type="transmembrane region" description="Helical" evidence="2">
    <location>
        <begin position="434"/>
        <end position="457"/>
    </location>
</feature>
<dbReference type="InterPro" id="IPR011853">
    <property type="entry name" value="TRAP_DctM-Dct_fused"/>
</dbReference>
<keyword evidence="2" id="KW-0472">Membrane</keyword>
<comment type="caution">
    <text evidence="4">The sequence shown here is derived from an EMBL/GenBank/DDBJ whole genome shotgun (WGS) entry which is preliminary data.</text>
</comment>
<evidence type="ECO:0000259" key="3">
    <source>
        <dbReference type="Pfam" id="PF06808"/>
    </source>
</evidence>
<sequence length="674" mass="70616">MSSADDQSAPRSEGSELDLGVDAAEAKQAEEQTEELLREHDTASRFRTNLGLWAWIVGGLSVALTVFHLYTGIFGSRTSLIQGAIHLGGATSVIYLLYPASKRLSLTNGVPWYDAVLSVLGLGVNLFIVVEYSHLTSNLVQIMGFRDIDYIVGALGIVLVLEATRRCVGLPIVIIALSAIGYSILIVGQSWQNYVVGTFFTARSGIFGTPIQVSSTFIFLFLLFAVVLIRTNIGVFFNDLAFRLAGRYTGGPAKAAVAASGLQGMISGSSVANTVASGSFTIPIMKKAGFKPHVAGATEATASTGGQLMPPIMGAAAFIMAEYTGIPYSEIIVIAIIPAALYFLGVFLSVHFDAKRNGVRGLPVTALPSWMSLIRRADLILPLVVIVWMMLDGFSPARAALWGVAVAFLLSFVRKSTRLSFTGIVKTLEAGARTALPVIAACATAGIVAGTVTSTGLGGRLGRSVIDIAQGNFLLVLLMTMLACLVLGMGLPTTANYVVTATVAAPILYNNFDVPLIAAHMFVFFFGILADITPPVCLAAYAGSGIANSNPLRTGVTAIKLAIAGFLIPFVFVLEPSLLLEGSIGELIPALVTLILGMTAIAAALAGYLLGRARKVERATLIVGGVLMVYPVIWISAIGLALAALVVLLQAIRRSAGGGDTGGAGERRETPTTA</sequence>
<feature type="transmembrane region" description="Helical" evidence="2">
    <location>
        <begin position="495"/>
        <end position="512"/>
    </location>
</feature>
<feature type="transmembrane region" description="Helical" evidence="2">
    <location>
        <begin position="587"/>
        <end position="610"/>
    </location>
</feature>
<name>A0A9D2RMM5_9MICO</name>
<reference evidence="4" key="2">
    <citation type="submission" date="2021-04" db="EMBL/GenBank/DDBJ databases">
        <authorList>
            <person name="Gilroy R."/>
        </authorList>
    </citation>
    <scope>NUCLEOTIDE SEQUENCE</scope>
    <source>
        <strain evidence="4">ChiHjej13B12-24818</strain>
    </source>
</reference>
<dbReference type="InterPro" id="IPR010656">
    <property type="entry name" value="DctM"/>
</dbReference>
<evidence type="ECO:0000256" key="2">
    <source>
        <dbReference type="SAM" id="Phobius"/>
    </source>
</evidence>
<dbReference type="Proteomes" id="UP000823823">
    <property type="component" value="Unassembled WGS sequence"/>
</dbReference>
<feature type="compositionally biased region" description="Polar residues" evidence="1">
    <location>
        <begin position="1"/>
        <end position="10"/>
    </location>
</feature>
<dbReference type="PANTHER" id="PTHR43849:SF2">
    <property type="entry name" value="BLL3936 PROTEIN"/>
    <property type="match status" value="1"/>
</dbReference>
<feature type="transmembrane region" description="Helical" evidence="2">
    <location>
        <begin position="469"/>
        <end position="488"/>
    </location>
</feature>
<accession>A0A9D2RMM5</accession>
<keyword evidence="2" id="KW-0812">Transmembrane</keyword>
<dbReference type="PANTHER" id="PTHR43849">
    <property type="entry name" value="BLL3936 PROTEIN"/>
    <property type="match status" value="1"/>
</dbReference>
<evidence type="ECO:0000256" key="1">
    <source>
        <dbReference type="SAM" id="MobiDB-lite"/>
    </source>
</evidence>
<feature type="transmembrane region" description="Helical" evidence="2">
    <location>
        <begin position="168"/>
        <end position="191"/>
    </location>
</feature>
<feature type="transmembrane region" description="Helical" evidence="2">
    <location>
        <begin position="518"/>
        <end position="542"/>
    </location>
</feature>
<dbReference type="Pfam" id="PF06808">
    <property type="entry name" value="DctM"/>
    <property type="match status" value="1"/>
</dbReference>
<feature type="transmembrane region" description="Helical" evidence="2">
    <location>
        <begin position="554"/>
        <end position="575"/>
    </location>
</feature>
<evidence type="ECO:0000313" key="5">
    <source>
        <dbReference type="Proteomes" id="UP000823823"/>
    </source>
</evidence>
<protein>
    <submittedName>
        <fullName evidence="4">TRAP transporter permease</fullName>
    </submittedName>
</protein>
<feature type="transmembrane region" description="Helical" evidence="2">
    <location>
        <begin position="142"/>
        <end position="161"/>
    </location>
</feature>
<gene>
    <name evidence="4" type="ORF">H9786_01665</name>
</gene>
<proteinExistence type="predicted"/>
<feature type="transmembrane region" description="Helical" evidence="2">
    <location>
        <begin position="622"/>
        <end position="652"/>
    </location>
</feature>
<feature type="transmembrane region" description="Helical" evidence="2">
    <location>
        <begin position="211"/>
        <end position="229"/>
    </location>
</feature>
<feature type="region of interest" description="Disordered" evidence="1">
    <location>
        <begin position="1"/>
        <end position="20"/>
    </location>
</feature>
<dbReference type="NCBIfam" id="TIGR02123">
    <property type="entry name" value="TRAP_fused"/>
    <property type="match status" value="1"/>
</dbReference>
<feature type="transmembrane region" description="Helical" evidence="2">
    <location>
        <begin position="110"/>
        <end position="130"/>
    </location>
</feature>
<reference evidence="4" key="1">
    <citation type="journal article" date="2021" name="PeerJ">
        <title>Extensive microbial diversity within the chicken gut microbiome revealed by metagenomics and culture.</title>
        <authorList>
            <person name="Gilroy R."/>
            <person name="Ravi A."/>
            <person name="Getino M."/>
            <person name="Pursley I."/>
            <person name="Horton D.L."/>
            <person name="Alikhan N.F."/>
            <person name="Baker D."/>
            <person name="Gharbi K."/>
            <person name="Hall N."/>
            <person name="Watson M."/>
            <person name="Adriaenssens E.M."/>
            <person name="Foster-Nyarko E."/>
            <person name="Jarju S."/>
            <person name="Secka A."/>
            <person name="Antonio M."/>
            <person name="Oren A."/>
            <person name="Chaudhuri R.R."/>
            <person name="La Ragione R."/>
            <person name="Hildebrand F."/>
            <person name="Pallen M.J."/>
        </authorList>
    </citation>
    <scope>NUCLEOTIDE SEQUENCE</scope>
    <source>
        <strain evidence="4">ChiHjej13B12-24818</strain>
    </source>
</reference>
<evidence type="ECO:0000313" key="4">
    <source>
        <dbReference type="EMBL" id="HJB09230.1"/>
    </source>
</evidence>
<organism evidence="4 5">
    <name type="scientific">Candidatus Brachybacterium merdavium</name>
    <dbReference type="NCBI Taxonomy" id="2838513"/>
    <lineage>
        <taxon>Bacteria</taxon>
        <taxon>Bacillati</taxon>
        <taxon>Actinomycetota</taxon>
        <taxon>Actinomycetes</taxon>
        <taxon>Micrococcales</taxon>
        <taxon>Dermabacteraceae</taxon>
        <taxon>Brachybacterium</taxon>
    </lineage>
</organism>
<feature type="transmembrane region" description="Helical" evidence="2">
    <location>
        <begin position="79"/>
        <end position="98"/>
    </location>
</feature>
<dbReference type="AlphaFoldDB" id="A0A9D2RMM5"/>
<feature type="transmembrane region" description="Helical" evidence="2">
    <location>
        <begin position="397"/>
        <end position="413"/>
    </location>
</feature>